<evidence type="ECO:0000313" key="3">
    <source>
        <dbReference type="EMBL" id="AUN96835.1"/>
    </source>
</evidence>
<dbReference type="Proteomes" id="UP000235584">
    <property type="component" value="Chromosome"/>
</dbReference>
<reference evidence="3 4" key="1">
    <citation type="submission" date="2018-01" db="EMBL/GenBank/DDBJ databases">
        <title>Complete genome sequence of Bacteriovorax stolpii DSM12778.</title>
        <authorList>
            <person name="Tang B."/>
            <person name="Chang J."/>
        </authorList>
    </citation>
    <scope>NUCLEOTIDE SEQUENCE [LARGE SCALE GENOMIC DNA]</scope>
    <source>
        <strain evidence="3 4">DSM 12778</strain>
    </source>
</reference>
<evidence type="ECO:0000256" key="2">
    <source>
        <dbReference type="RuleBase" id="RU004508"/>
    </source>
</evidence>
<evidence type="ECO:0000256" key="1">
    <source>
        <dbReference type="ARBA" id="ARBA00037999"/>
    </source>
</evidence>
<dbReference type="AlphaFoldDB" id="A0A2K9NP33"/>
<dbReference type="InterPro" id="IPR000653">
    <property type="entry name" value="DegT/StrS_aminotransferase"/>
</dbReference>
<dbReference type="EMBL" id="CP025704">
    <property type="protein sequence ID" value="AUN96835.1"/>
    <property type="molecule type" value="Genomic_DNA"/>
</dbReference>
<dbReference type="Pfam" id="PF01041">
    <property type="entry name" value="DegT_DnrJ_EryC1"/>
    <property type="match status" value="1"/>
</dbReference>
<dbReference type="KEGG" id="bsto:C0V70_01685"/>
<protein>
    <submittedName>
        <fullName evidence="3">DegT/DnrJ/EryC1/StrS family aminotransferase</fullName>
    </submittedName>
</protein>
<dbReference type="InterPro" id="IPR015421">
    <property type="entry name" value="PyrdxlP-dep_Trfase_major"/>
</dbReference>
<keyword evidence="2" id="KW-0663">Pyridoxal phosphate</keyword>
<dbReference type="PANTHER" id="PTHR30244">
    <property type="entry name" value="TRANSAMINASE"/>
    <property type="match status" value="1"/>
</dbReference>
<dbReference type="Gene3D" id="3.40.640.10">
    <property type="entry name" value="Type I PLP-dependent aspartate aminotransferase-like (Major domain)"/>
    <property type="match status" value="1"/>
</dbReference>
<dbReference type="InterPro" id="IPR015424">
    <property type="entry name" value="PyrdxlP-dep_Trfase"/>
</dbReference>
<dbReference type="GO" id="GO:0000271">
    <property type="term" value="P:polysaccharide biosynthetic process"/>
    <property type="evidence" value="ECO:0007669"/>
    <property type="project" value="TreeGrafter"/>
</dbReference>
<dbReference type="InterPro" id="IPR015422">
    <property type="entry name" value="PyrdxlP-dep_Trfase_small"/>
</dbReference>
<keyword evidence="3" id="KW-0808">Transferase</keyword>
<dbReference type="PIRSF" id="PIRSF000390">
    <property type="entry name" value="PLP_StrS"/>
    <property type="match status" value="1"/>
</dbReference>
<dbReference type="PANTHER" id="PTHR30244:SF34">
    <property type="entry name" value="DTDP-4-AMINO-4,6-DIDEOXYGALACTOSE TRANSAMINASE"/>
    <property type="match status" value="1"/>
</dbReference>
<proteinExistence type="inferred from homology"/>
<gene>
    <name evidence="3" type="ORF">C0V70_01685</name>
</gene>
<keyword evidence="3" id="KW-0032">Aminotransferase</keyword>
<dbReference type="CDD" id="cd00616">
    <property type="entry name" value="AHBA_syn"/>
    <property type="match status" value="1"/>
</dbReference>
<dbReference type="SUPFAM" id="SSF53383">
    <property type="entry name" value="PLP-dependent transferases"/>
    <property type="match status" value="1"/>
</dbReference>
<name>A0A2K9NP33_BACTC</name>
<comment type="similarity">
    <text evidence="1 2">Belongs to the DegT/DnrJ/EryC1 family.</text>
</comment>
<sequence length="432" mass="47991">MGKLAINGGAPIRSQDFQIRKTMGEREKKAVADVMEKGDISLFFGSPGKYFLGGEQVLNFEKKWAQKYNFKNCITTNSWTTGLMTAIGACGVGPGDEVICPPYSMSATTTAVLFYGGIPVFVDIEADTFNIDPKLIEKAITPRTKAIMLVHLFGHPANMDAIMAIAKKHNLRVIEDAAHAPGVKYGDKYVGAIGDVGGFSLNYHKHIHTGEGGVLVTNNDFIAQRCQMIRNHGENVIEAYGIEDLTNAIGSNYRLTEIQAAIGMGQLDDVETCIDHRNKLHNVIKKGLQGMEGIRAPIIEANCTHAFYVYAFKFDEQVVGVSRDKFVNAVIAELPAPKEPEQVTLVQGYIRPLYLNQIYQKQIALGSKGFPFNYNQGVKYNYDKGLCPVVERMYEKELFYSPIVREAVSENDIQDLVRAMQKVYENRQELIG</sequence>
<dbReference type="GO" id="GO:0008483">
    <property type="term" value="F:transaminase activity"/>
    <property type="evidence" value="ECO:0007669"/>
    <property type="project" value="UniProtKB-KW"/>
</dbReference>
<dbReference type="Gene3D" id="3.90.1150.10">
    <property type="entry name" value="Aspartate Aminotransferase, domain 1"/>
    <property type="match status" value="1"/>
</dbReference>
<evidence type="ECO:0000313" key="4">
    <source>
        <dbReference type="Proteomes" id="UP000235584"/>
    </source>
</evidence>
<accession>A0A2K9NP33</accession>
<dbReference type="RefSeq" id="WP_102242130.1">
    <property type="nucleotide sequence ID" value="NZ_CP025704.1"/>
</dbReference>
<organism evidence="3 4">
    <name type="scientific">Bacteriovorax stolpii</name>
    <name type="common">Bdellovibrio stolpii</name>
    <dbReference type="NCBI Taxonomy" id="960"/>
    <lineage>
        <taxon>Bacteria</taxon>
        <taxon>Pseudomonadati</taxon>
        <taxon>Bdellovibrionota</taxon>
        <taxon>Bacteriovoracia</taxon>
        <taxon>Bacteriovoracales</taxon>
        <taxon>Bacteriovoracaceae</taxon>
        <taxon>Bacteriovorax</taxon>
    </lineage>
</organism>
<dbReference type="GO" id="GO:0030170">
    <property type="term" value="F:pyridoxal phosphate binding"/>
    <property type="evidence" value="ECO:0007669"/>
    <property type="project" value="TreeGrafter"/>
</dbReference>
<keyword evidence="4" id="KW-1185">Reference proteome</keyword>